<dbReference type="InterPro" id="IPR000719">
    <property type="entry name" value="Prot_kinase_dom"/>
</dbReference>
<proteinExistence type="predicted"/>
<organism evidence="10 11">
    <name type="scientific">Olea europaea subsp. europaea</name>
    <dbReference type="NCBI Taxonomy" id="158383"/>
    <lineage>
        <taxon>Eukaryota</taxon>
        <taxon>Viridiplantae</taxon>
        <taxon>Streptophyta</taxon>
        <taxon>Embryophyta</taxon>
        <taxon>Tracheophyta</taxon>
        <taxon>Spermatophyta</taxon>
        <taxon>Magnoliopsida</taxon>
        <taxon>eudicotyledons</taxon>
        <taxon>Gunneridae</taxon>
        <taxon>Pentapetalae</taxon>
        <taxon>asterids</taxon>
        <taxon>lamiids</taxon>
        <taxon>Lamiales</taxon>
        <taxon>Oleaceae</taxon>
        <taxon>Oleeae</taxon>
        <taxon>Olea</taxon>
    </lineage>
</organism>
<dbReference type="Gramene" id="OE9A114195T1">
    <property type="protein sequence ID" value="OE9A114195C1"/>
    <property type="gene ID" value="OE9A114195"/>
</dbReference>
<gene>
    <name evidence="10" type="ORF">OLEA9_A114195</name>
</gene>
<comment type="catalytic activity">
    <reaction evidence="7">
        <text>L-threonyl-[protein] + ATP = O-phospho-L-threonyl-[protein] + ADP + H(+)</text>
        <dbReference type="Rhea" id="RHEA:46608"/>
        <dbReference type="Rhea" id="RHEA-COMP:11060"/>
        <dbReference type="Rhea" id="RHEA-COMP:11605"/>
        <dbReference type="ChEBI" id="CHEBI:15378"/>
        <dbReference type="ChEBI" id="CHEBI:30013"/>
        <dbReference type="ChEBI" id="CHEBI:30616"/>
        <dbReference type="ChEBI" id="CHEBI:61977"/>
        <dbReference type="ChEBI" id="CHEBI:456216"/>
        <dbReference type="EC" id="2.7.11.1"/>
    </reaction>
</comment>
<dbReference type="EC" id="2.7.11.1" evidence="1"/>
<evidence type="ECO:0000256" key="5">
    <source>
        <dbReference type="ARBA" id="ARBA00022777"/>
    </source>
</evidence>
<dbReference type="PANTHER" id="PTHR48005:SF13">
    <property type="entry name" value="SERINE_THREONINE-PROTEIN KINASE DDB_G0278509-RELATED"/>
    <property type="match status" value="1"/>
</dbReference>
<dbReference type="InterPro" id="IPR051420">
    <property type="entry name" value="Ser_Thr_Kinases_DiverseReg"/>
</dbReference>
<keyword evidence="11" id="KW-1185">Reference proteome</keyword>
<keyword evidence="5 10" id="KW-0418">Kinase</keyword>
<keyword evidence="3" id="KW-0808">Transferase</keyword>
<evidence type="ECO:0000256" key="7">
    <source>
        <dbReference type="ARBA" id="ARBA00047899"/>
    </source>
</evidence>
<dbReference type="GO" id="GO:0004674">
    <property type="term" value="F:protein serine/threonine kinase activity"/>
    <property type="evidence" value="ECO:0007669"/>
    <property type="project" value="UniProtKB-KW"/>
</dbReference>
<protein>
    <recommendedName>
        <fullName evidence="1">non-specific serine/threonine protein kinase</fullName>
        <ecNumber evidence="1">2.7.11.1</ecNumber>
    </recommendedName>
</protein>
<dbReference type="SUPFAM" id="SSF56112">
    <property type="entry name" value="Protein kinase-like (PK-like)"/>
    <property type="match status" value="1"/>
</dbReference>
<keyword evidence="6" id="KW-0067">ATP-binding</keyword>
<reference evidence="10 11" key="1">
    <citation type="submission" date="2019-12" db="EMBL/GenBank/DDBJ databases">
        <authorList>
            <person name="Alioto T."/>
            <person name="Alioto T."/>
            <person name="Gomez Garrido J."/>
        </authorList>
    </citation>
    <scope>NUCLEOTIDE SEQUENCE [LARGE SCALE GENOMIC DNA]</scope>
</reference>
<keyword evidence="2" id="KW-0723">Serine/threonine-protein kinase</keyword>
<dbReference type="GO" id="GO:0005524">
    <property type="term" value="F:ATP binding"/>
    <property type="evidence" value="ECO:0007669"/>
    <property type="project" value="UniProtKB-KW"/>
</dbReference>
<dbReference type="EMBL" id="CACTIH010009327">
    <property type="protein sequence ID" value="CAA3029724.1"/>
    <property type="molecule type" value="Genomic_DNA"/>
</dbReference>
<evidence type="ECO:0000256" key="3">
    <source>
        <dbReference type="ARBA" id="ARBA00022679"/>
    </source>
</evidence>
<sequence>MDISGNVVVNGLDLCLGLGPLVVVVVTMKGRTVLCQAWRSSSDEILRRIMVDEAQLKVWLTYTDCVPPIIHKDIKANNILIGLDFEPYIADLGLSKLVDDGGFGQSSNTVAGSYGYIAPREFTFSKKKNTLSRSILSSTYAKLD</sequence>
<comment type="caution">
    <text evidence="10">The sequence shown here is derived from an EMBL/GenBank/DDBJ whole genome shotgun (WGS) entry which is preliminary data.</text>
</comment>
<comment type="catalytic activity">
    <reaction evidence="8">
        <text>L-seryl-[protein] + ATP = O-phospho-L-seryl-[protein] + ADP + H(+)</text>
        <dbReference type="Rhea" id="RHEA:17989"/>
        <dbReference type="Rhea" id="RHEA-COMP:9863"/>
        <dbReference type="Rhea" id="RHEA-COMP:11604"/>
        <dbReference type="ChEBI" id="CHEBI:15378"/>
        <dbReference type="ChEBI" id="CHEBI:29999"/>
        <dbReference type="ChEBI" id="CHEBI:30616"/>
        <dbReference type="ChEBI" id="CHEBI:83421"/>
        <dbReference type="ChEBI" id="CHEBI:456216"/>
        <dbReference type="EC" id="2.7.11.1"/>
    </reaction>
</comment>
<evidence type="ECO:0000313" key="10">
    <source>
        <dbReference type="EMBL" id="CAA3029724.1"/>
    </source>
</evidence>
<accession>A0A8S0VJT8</accession>
<evidence type="ECO:0000256" key="4">
    <source>
        <dbReference type="ARBA" id="ARBA00022741"/>
    </source>
</evidence>
<evidence type="ECO:0000256" key="2">
    <source>
        <dbReference type="ARBA" id="ARBA00022527"/>
    </source>
</evidence>
<dbReference type="PROSITE" id="PS00108">
    <property type="entry name" value="PROTEIN_KINASE_ST"/>
    <property type="match status" value="1"/>
</dbReference>
<keyword evidence="10" id="KW-0675">Receptor</keyword>
<dbReference type="PANTHER" id="PTHR48005">
    <property type="entry name" value="LEUCINE RICH REPEAT KINASE 2"/>
    <property type="match status" value="1"/>
</dbReference>
<dbReference type="Proteomes" id="UP000594638">
    <property type="component" value="Unassembled WGS sequence"/>
</dbReference>
<dbReference type="InterPro" id="IPR011009">
    <property type="entry name" value="Kinase-like_dom_sf"/>
</dbReference>
<evidence type="ECO:0000259" key="9">
    <source>
        <dbReference type="PROSITE" id="PS50011"/>
    </source>
</evidence>
<dbReference type="OrthoDB" id="1109178at2759"/>
<evidence type="ECO:0000313" key="11">
    <source>
        <dbReference type="Proteomes" id="UP000594638"/>
    </source>
</evidence>
<dbReference type="Gene3D" id="1.10.510.10">
    <property type="entry name" value="Transferase(Phosphotransferase) domain 1"/>
    <property type="match status" value="1"/>
</dbReference>
<evidence type="ECO:0000256" key="8">
    <source>
        <dbReference type="ARBA" id="ARBA00048679"/>
    </source>
</evidence>
<feature type="domain" description="Protein kinase" evidence="9">
    <location>
        <begin position="1"/>
        <end position="144"/>
    </location>
</feature>
<evidence type="ECO:0000256" key="1">
    <source>
        <dbReference type="ARBA" id="ARBA00012513"/>
    </source>
</evidence>
<dbReference type="PROSITE" id="PS50011">
    <property type="entry name" value="PROTEIN_KINASE_DOM"/>
    <property type="match status" value="1"/>
</dbReference>
<dbReference type="InterPro" id="IPR008271">
    <property type="entry name" value="Ser/Thr_kinase_AS"/>
</dbReference>
<evidence type="ECO:0000256" key="6">
    <source>
        <dbReference type="ARBA" id="ARBA00022840"/>
    </source>
</evidence>
<keyword evidence="4" id="KW-0547">Nucleotide-binding</keyword>
<name>A0A8S0VJT8_OLEEU</name>
<dbReference type="AlphaFoldDB" id="A0A8S0VJT8"/>